<organism evidence="12 13">
    <name type="scientific">Sitophilus oryzae</name>
    <name type="common">Rice weevil</name>
    <name type="synonym">Curculio oryzae</name>
    <dbReference type="NCBI Taxonomy" id="7048"/>
    <lineage>
        <taxon>Eukaryota</taxon>
        <taxon>Metazoa</taxon>
        <taxon>Ecdysozoa</taxon>
        <taxon>Arthropoda</taxon>
        <taxon>Hexapoda</taxon>
        <taxon>Insecta</taxon>
        <taxon>Pterygota</taxon>
        <taxon>Neoptera</taxon>
        <taxon>Endopterygota</taxon>
        <taxon>Coleoptera</taxon>
        <taxon>Polyphaga</taxon>
        <taxon>Cucujiformia</taxon>
        <taxon>Curculionidae</taxon>
        <taxon>Dryophthorinae</taxon>
        <taxon>Sitophilus</taxon>
    </lineage>
</organism>
<dbReference type="GO" id="GO:0005634">
    <property type="term" value="C:nucleus"/>
    <property type="evidence" value="ECO:0007669"/>
    <property type="project" value="UniProtKB-SubCell"/>
</dbReference>
<name>A0A6J2XPP0_SITOR</name>
<dbReference type="GeneID" id="115880059"/>
<sequence length="390" mass="44536">MTLTVCRILDIPCKVCGDFSSGKHYNIFACDGCAGFFKRSIRRNRQYVCKAKGACVIDKMHRNQCRSCRLKRCEEVGMNREAVQHERGPRNSTIRRYMENQLRPIPTLNTLPIPTPMFPTTPPVGLNLTVPQNLTPSPASLDSSYSSRVNSMPPRTFLFNNLPMISPLPPPFHIALPAMVSPPVSPPQASTPEELCEAAARLMFVVVQWASSNVLMQTLPYEDQLVLLEERWKDLFILFGSQFLPHNLEPLLDCNPSFKNDSELREKAAQLQEALRKIKTFSFDQYELSSLRCMYLFSRSSIAESSVSSRLRESDRIKAFFKDFYECFVSYNYVMKRDFLRPGCCLRSLDAYFSSVPVSLIEELFFKSTVGNTSMNKVVVDMYKSQRKVS</sequence>
<dbReference type="InterPro" id="IPR050274">
    <property type="entry name" value="Nuclear_hormone_rcpt_NR2"/>
</dbReference>
<evidence type="ECO:0000313" key="13">
    <source>
        <dbReference type="RefSeq" id="XP_030753041.1"/>
    </source>
</evidence>
<evidence type="ECO:0000256" key="7">
    <source>
        <dbReference type="ARBA" id="ARBA00023163"/>
    </source>
</evidence>
<evidence type="ECO:0000259" key="11">
    <source>
        <dbReference type="PROSITE" id="PS51843"/>
    </source>
</evidence>
<dbReference type="InterPro" id="IPR000536">
    <property type="entry name" value="Nucl_hrmn_rcpt_lig-bd"/>
</dbReference>
<dbReference type="InterPro" id="IPR001628">
    <property type="entry name" value="Znf_hrmn_rcpt"/>
</dbReference>
<dbReference type="RefSeq" id="XP_030753041.1">
    <property type="nucleotide sequence ID" value="XM_030897181.1"/>
</dbReference>
<dbReference type="GO" id="GO:0008270">
    <property type="term" value="F:zinc ion binding"/>
    <property type="evidence" value="ECO:0007669"/>
    <property type="project" value="UniProtKB-KW"/>
</dbReference>
<dbReference type="AlphaFoldDB" id="A0A6J2XPP0"/>
<dbReference type="GO" id="GO:0032502">
    <property type="term" value="P:developmental process"/>
    <property type="evidence" value="ECO:0007669"/>
    <property type="project" value="UniProtKB-ARBA"/>
</dbReference>
<dbReference type="SUPFAM" id="SSF48508">
    <property type="entry name" value="Nuclear receptor ligand-binding domain"/>
    <property type="match status" value="1"/>
</dbReference>
<evidence type="ECO:0000256" key="9">
    <source>
        <dbReference type="ARBA" id="ARBA00023242"/>
    </source>
</evidence>
<dbReference type="SMART" id="SM00399">
    <property type="entry name" value="ZnF_C4"/>
    <property type="match status" value="1"/>
</dbReference>
<dbReference type="GO" id="GO:0043565">
    <property type="term" value="F:sequence-specific DNA binding"/>
    <property type="evidence" value="ECO:0007669"/>
    <property type="project" value="InterPro"/>
</dbReference>
<keyword evidence="2" id="KW-0479">Metal-binding</keyword>
<dbReference type="PROSITE" id="PS00031">
    <property type="entry name" value="NUCLEAR_REC_DBD_1"/>
    <property type="match status" value="1"/>
</dbReference>
<feature type="domain" description="Nuclear receptor" evidence="10">
    <location>
        <begin position="10"/>
        <end position="85"/>
    </location>
</feature>
<proteinExistence type="predicted"/>
<dbReference type="PRINTS" id="PR00398">
    <property type="entry name" value="STRDHORMONER"/>
</dbReference>
<keyword evidence="6" id="KW-0238">DNA-binding</keyword>
<comment type="subcellular location">
    <subcellularLocation>
        <location evidence="1">Nucleus</location>
    </subcellularLocation>
</comment>
<dbReference type="InParanoid" id="A0A6J2XPP0"/>
<keyword evidence="4" id="KW-0862">Zinc</keyword>
<dbReference type="PROSITE" id="PS51030">
    <property type="entry name" value="NUCLEAR_REC_DBD_2"/>
    <property type="match status" value="1"/>
</dbReference>
<dbReference type="Pfam" id="PF00104">
    <property type="entry name" value="Hormone_recep"/>
    <property type="match status" value="1"/>
</dbReference>
<dbReference type="InterPro" id="IPR013088">
    <property type="entry name" value="Znf_NHR/GATA"/>
</dbReference>
<feature type="domain" description="NR LBD" evidence="11">
    <location>
        <begin position="160"/>
        <end position="386"/>
    </location>
</feature>
<dbReference type="GO" id="GO:0000122">
    <property type="term" value="P:negative regulation of transcription by RNA polymerase II"/>
    <property type="evidence" value="ECO:0007669"/>
    <property type="project" value="UniProtKB-ARBA"/>
</dbReference>
<dbReference type="GO" id="GO:0003700">
    <property type="term" value="F:DNA-binding transcription factor activity"/>
    <property type="evidence" value="ECO:0007669"/>
    <property type="project" value="InterPro"/>
</dbReference>
<dbReference type="CTD" id="43656"/>
<keyword evidence="5" id="KW-0805">Transcription regulation</keyword>
<evidence type="ECO:0000256" key="8">
    <source>
        <dbReference type="ARBA" id="ARBA00023170"/>
    </source>
</evidence>
<dbReference type="PANTHER" id="PTHR24083">
    <property type="entry name" value="NUCLEAR HORMONE RECEPTOR"/>
    <property type="match status" value="1"/>
</dbReference>
<dbReference type="OrthoDB" id="10045640at2759"/>
<dbReference type="SUPFAM" id="SSF57716">
    <property type="entry name" value="Glucocorticoid receptor-like (DNA-binding domain)"/>
    <property type="match status" value="1"/>
</dbReference>
<dbReference type="InterPro" id="IPR001723">
    <property type="entry name" value="Nuclear_hrmn_rcpt"/>
</dbReference>
<evidence type="ECO:0000256" key="5">
    <source>
        <dbReference type="ARBA" id="ARBA00023015"/>
    </source>
</evidence>
<keyword evidence="7" id="KW-0804">Transcription</keyword>
<dbReference type="Gene3D" id="3.30.50.10">
    <property type="entry name" value="Erythroid Transcription Factor GATA-1, subunit A"/>
    <property type="match status" value="1"/>
</dbReference>
<dbReference type="KEGG" id="soy:115880059"/>
<gene>
    <name evidence="13" type="primary">LOC115880059</name>
</gene>
<keyword evidence="12" id="KW-1185">Reference proteome</keyword>
<evidence type="ECO:0000256" key="4">
    <source>
        <dbReference type="ARBA" id="ARBA00022833"/>
    </source>
</evidence>
<protein>
    <submittedName>
        <fullName evidence="13">Nuclear receptor subfamily 2 group E member 1</fullName>
    </submittedName>
</protein>
<evidence type="ECO:0000256" key="6">
    <source>
        <dbReference type="ARBA" id="ARBA00023125"/>
    </source>
</evidence>
<dbReference type="Pfam" id="PF00105">
    <property type="entry name" value="zf-C4"/>
    <property type="match status" value="1"/>
</dbReference>
<dbReference type="FunFam" id="3.30.50.10:FF:000019">
    <property type="entry name" value="Nuclear receptor subfamily 2 group E member"/>
    <property type="match status" value="1"/>
</dbReference>
<evidence type="ECO:0000256" key="2">
    <source>
        <dbReference type="ARBA" id="ARBA00022723"/>
    </source>
</evidence>
<keyword evidence="3" id="KW-0863">Zinc-finger</keyword>
<keyword evidence="8 13" id="KW-0675">Receptor</keyword>
<dbReference type="PRINTS" id="PR00047">
    <property type="entry name" value="STROIDFINGER"/>
</dbReference>
<dbReference type="Proteomes" id="UP000504635">
    <property type="component" value="Unplaced"/>
</dbReference>
<accession>A0A6J2XPP0</accession>
<evidence type="ECO:0000313" key="12">
    <source>
        <dbReference type="Proteomes" id="UP000504635"/>
    </source>
</evidence>
<dbReference type="InterPro" id="IPR035500">
    <property type="entry name" value="NHR-like_dom_sf"/>
</dbReference>
<evidence type="ECO:0000256" key="3">
    <source>
        <dbReference type="ARBA" id="ARBA00022771"/>
    </source>
</evidence>
<dbReference type="PROSITE" id="PS51843">
    <property type="entry name" value="NR_LBD"/>
    <property type="match status" value="1"/>
</dbReference>
<reference evidence="13" key="1">
    <citation type="submission" date="2025-08" db="UniProtKB">
        <authorList>
            <consortium name="RefSeq"/>
        </authorList>
    </citation>
    <scope>IDENTIFICATION</scope>
    <source>
        <tissue evidence="13">Gonads</tissue>
    </source>
</reference>
<evidence type="ECO:0000259" key="10">
    <source>
        <dbReference type="PROSITE" id="PS51030"/>
    </source>
</evidence>
<keyword evidence="9" id="KW-0539">Nucleus</keyword>
<dbReference type="Gene3D" id="1.10.565.10">
    <property type="entry name" value="Retinoid X Receptor"/>
    <property type="match status" value="1"/>
</dbReference>
<evidence type="ECO:0000256" key="1">
    <source>
        <dbReference type="ARBA" id="ARBA00004123"/>
    </source>
</evidence>